<dbReference type="Gene3D" id="3.30.70.260">
    <property type="match status" value="2"/>
</dbReference>
<dbReference type="InterPro" id="IPR050990">
    <property type="entry name" value="UPF0237/GcvR_regulator"/>
</dbReference>
<dbReference type="SUPFAM" id="SSF55021">
    <property type="entry name" value="ACT-like"/>
    <property type="match status" value="1"/>
</dbReference>
<dbReference type="InterPro" id="IPR045865">
    <property type="entry name" value="ACT-like_dom_sf"/>
</dbReference>
<organism evidence="1">
    <name type="scientific">Oxyrrhis marina</name>
    <name type="common">Dinoflagellate</name>
    <dbReference type="NCBI Taxonomy" id="2969"/>
    <lineage>
        <taxon>Eukaryota</taxon>
        <taxon>Sar</taxon>
        <taxon>Alveolata</taxon>
        <taxon>Dinophyceae</taxon>
        <taxon>Oxyrrhinales</taxon>
        <taxon>Oxyrrhinaceae</taxon>
        <taxon>Oxyrrhis</taxon>
    </lineage>
</organism>
<evidence type="ECO:0000313" key="1">
    <source>
        <dbReference type="EMBL" id="CAE0621251.1"/>
    </source>
</evidence>
<name>A0A7S3URK3_OXYMA</name>
<accession>A0A7S3URK3</accession>
<dbReference type="PANTHER" id="PTHR34875:SF6">
    <property type="entry name" value="UPF0237 PROTEIN MJ1558"/>
    <property type="match status" value="1"/>
</dbReference>
<sequence>MLRNIQRLRFPGLAPYARAFSSSPAADVCILLGGENKPGVVNSLLKDVVSPNGGNVGRTRMARVGGDFAVIARVLLPRDKLDSLKSDLSSTFPEYVTGVREIKAAQPAQTTVTLNFSFVGPDSFQILEKITGALLEKNADLLNVTSESSPGSHVGYDIFDTMISCALPSGTDRLKVYQEIEDIASEMGLACTLED</sequence>
<dbReference type="Pfam" id="PF13740">
    <property type="entry name" value="ACT_6"/>
    <property type="match status" value="1"/>
</dbReference>
<protein>
    <recommendedName>
        <fullName evidence="2">Glycine cleavage system transcriptional repressor</fullName>
    </recommendedName>
</protein>
<proteinExistence type="predicted"/>
<gene>
    <name evidence="1" type="ORF">OMAR00292_LOCUS6362</name>
</gene>
<dbReference type="EMBL" id="HBIT01012081">
    <property type="protein sequence ID" value="CAE0621251.1"/>
    <property type="molecule type" value="Transcribed_RNA"/>
</dbReference>
<dbReference type="AlphaFoldDB" id="A0A7S3URK3"/>
<reference evidence="1" key="1">
    <citation type="submission" date="2021-01" db="EMBL/GenBank/DDBJ databases">
        <authorList>
            <person name="Corre E."/>
            <person name="Pelletier E."/>
            <person name="Niang G."/>
            <person name="Scheremetjew M."/>
            <person name="Finn R."/>
            <person name="Kale V."/>
            <person name="Holt S."/>
            <person name="Cochrane G."/>
            <person name="Meng A."/>
            <person name="Brown T."/>
            <person name="Cohen L."/>
        </authorList>
    </citation>
    <scope>NUCLEOTIDE SEQUENCE</scope>
    <source>
        <strain evidence="1">CCMP1795</strain>
    </source>
</reference>
<evidence type="ECO:0008006" key="2">
    <source>
        <dbReference type="Google" id="ProtNLM"/>
    </source>
</evidence>
<dbReference type="PANTHER" id="PTHR34875">
    <property type="entry name" value="UPF0237 PROTEIN MJ1558"/>
    <property type="match status" value="1"/>
</dbReference>